<protein>
    <recommendedName>
        <fullName evidence="8">Ferredoxin</fullName>
    </recommendedName>
</protein>
<keyword evidence="2 8" id="KW-0813">Transport</keyword>
<evidence type="ECO:0000256" key="8">
    <source>
        <dbReference type="RuleBase" id="RU365098"/>
    </source>
</evidence>
<feature type="domain" description="4Fe-4S ferredoxin-type" evidence="9">
    <location>
        <begin position="85"/>
        <end position="114"/>
    </location>
</feature>
<accession>A0ABX5VBT0</accession>
<evidence type="ECO:0000256" key="3">
    <source>
        <dbReference type="ARBA" id="ARBA00022485"/>
    </source>
</evidence>
<evidence type="ECO:0000256" key="4">
    <source>
        <dbReference type="ARBA" id="ARBA00022723"/>
    </source>
</evidence>
<keyword evidence="3 8" id="KW-0004">4Fe-4S</keyword>
<evidence type="ECO:0000259" key="9">
    <source>
        <dbReference type="PROSITE" id="PS51379"/>
    </source>
</evidence>
<dbReference type="PROSITE" id="PS51379">
    <property type="entry name" value="4FE4S_FER_2"/>
    <property type="match status" value="2"/>
</dbReference>
<evidence type="ECO:0000256" key="5">
    <source>
        <dbReference type="ARBA" id="ARBA00022982"/>
    </source>
</evidence>
<dbReference type="InterPro" id="IPR050294">
    <property type="entry name" value="RnfB_subfamily"/>
</dbReference>
<keyword evidence="4 8" id="KW-0479">Metal-binding</keyword>
<dbReference type="RefSeq" id="WP_138323600.1">
    <property type="nucleotide sequence ID" value="NZ_CP040463.1"/>
</dbReference>
<evidence type="ECO:0000256" key="6">
    <source>
        <dbReference type="ARBA" id="ARBA00023004"/>
    </source>
</evidence>
<evidence type="ECO:0000256" key="1">
    <source>
        <dbReference type="ARBA" id="ARBA00001966"/>
    </source>
</evidence>
<dbReference type="PRINTS" id="PR00354">
    <property type="entry name" value="7FE8SFRDOXIN"/>
</dbReference>
<dbReference type="Pfam" id="PF13247">
    <property type="entry name" value="Fer4_11"/>
    <property type="match status" value="1"/>
</dbReference>
<dbReference type="CDD" id="cd10554">
    <property type="entry name" value="HycB_like"/>
    <property type="match status" value="1"/>
</dbReference>
<dbReference type="InterPro" id="IPR017896">
    <property type="entry name" value="4Fe4S_Fe-S-bd"/>
</dbReference>
<dbReference type="Proteomes" id="UP000306825">
    <property type="component" value="Chromosome"/>
</dbReference>
<dbReference type="Pfam" id="PF12800">
    <property type="entry name" value="Fer4_4"/>
    <property type="match status" value="1"/>
</dbReference>
<comment type="function">
    <text evidence="8">Ferredoxins are iron-sulfur proteins that transfer electrons in a wide variety of metabolic reactions.</text>
</comment>
<dbReference type="SUPFAM" id="SSF54862">
    <property type="entry name" value="4Fe-4S ferredoxins"/>
    <property type="match status" value="1"/>
</dbReference>
<dbReference type="PANTHER" id="PTHR42859">
    <property type="entry name" value="OXIDOREDUCTASE"/>
    <property type="match status" value="1"/>
</dbReference>
<dbReference type="InterPro" id="IPR017900">
    <property type="entry name" value="4Fe4S_Fe_S_CS"/>
</dbReference>
<gene>
    <name evidence="10" type="ORF">FE773_06920</name>
</gene>
<evidence type="ECO:0000313" key="11">
    <source>
        <dbReference type="Proteomes" id="UP000306825"/>
    </source>
</evidence>
<dbReference type="EMBL" id="CP040463">
    <property type="protein sequence ID" value="QCT94927.1"/>
    <property type="molecule type" value="Genomic_DNA"/>
</dbReference>
<keyword evidence="11" id="KW-1185">Reference proteome</keyword>
<keyword evidence="7 8" id="KW-0411">Iron-sulfur</keyword>
<proteinExistence type="predicted"/>
<keyword evidence="5 8" id="KW-0249">Electron transport</keyword>
<dbReference type="Gene3D" id="3.30.70.20">
    <property type="match status" value="2"/>
</dbReference>
<comment type="cofactor">
    <cofactor evidence="1 8">
        <name>[4Fe-4S] cluster</name>
        <dbReference type="ChEBI" id="CHEBI:49883"/>
    </cofactor>
</comment>
<name>A0ABX5VBT0_9BACT</name>
<keyword evidence="6 8" id="KW-0408">Iron</keyword>
<evidence type="ECO:0000256" key="7">
    <source>
        <dbReference type="ARBA" id="ARBA00023014"/>
    </source>
</evidence>
<dbReference type="PROSITE" id="PS00198">
    <property type="entry name" value="4FE4S_FER_1"/>
    <property type="match status" value="1"/>
</dbReference>
<sequence length="172" mass="19037">MANKFIFADPKKCIGCLNCELACAASHEGIDIEEAYERALAGEKMVHRNEVVKLNDLTAPIQCMQCENAPCVEACPIDIIKYEGDYVKIYEEDCIGCRSCAIVCPFGAVVMAESPYDNVSGLIAMKCDLCGGVENTQACVEICPTHAIELIDYVEYRRRKQQATFERLNAHA</sequence>
<evidence type="ECO:0000256" key="2">
    <source>
        <dbReference type="ARBA" id="ARBA00022448"/>
    </source>
</evidence>
<dbReference type="PANTHER" id="PTHR42859:SF10">
    <property type="entry name" value="DIMETHYLSULFOXIDE REDUCTASE CHAIN B"/>
    <property type="match status" value="1"/>
</dbReference>
<organism evidence="10 11">
    <name type="scientific">Caminibacter mediatlanticus TB-2</name>
    <dbReference type="NCBI Taxonomy" id="391592"/>
    <lineage>
        <taxon>Bacteria</taxon>
        <taxon>Pseudomonadati</taxon>
        <taxon>Campylobacterota</taxon>
        <taxon>Epsilonproteobacteria</taxon>
        <taxon>Nautiliales</taxon>
        <taxon>Nautiliaceae</taxon>
        <taxon>Caminibacter</taxon>
    </lineage>
</organism>
<feature type="domain" description="4Fe-4S ferredoxin-type" evidence="9">
    <location>
        <begin position="4"/>
        <end position="35"/>
    </location>
</feature>
<evidence type="ECO:0000313" key="10">
    <source>
        <dbReference type="EMBL" id="QCT94927.1"/>
    </source>
</evidence>
<dbReference type="InterPro" id="IPR000813">
    <property type="entry name" value="7Fe_ferredoxin"/>
</dbReference>
<reference evidence="10 11" key="1">
    <citation type="submission" date="2019-05" db="EMBL/GenBank/DDBJ databases">
        <title>A comparative analysis of the Nautiliaceae.</title>
        <authorList>
            <person name="Grosche A."/>
            <person name="Smedile F."/>
            <person name="Vetriani C."/>
        </authorList>
    </citation>
    <scope>NUCLEOTIDE SEQUENCE [LARGE SCALE GENOMIC DNA]</scope>
    <source>
        <strain evidence="10 11">TB-2</strain>
    </source>
</reference>